<sequence>MANKQRGVVDIELDKSRKLRYTLNALAEIEDKLGVSVAELNGANLGMKAIRTFLWAGLIHEDSELSEREVGEMVDFDNFAYVQEKIAEAFELATRKNE</sequence>
<gene>
    <name evidence="1" type="ORF">H1S01_11370</name>
</gene>
<comment type="caution">
    <text evidence="1">The sequence shown here is derived from an EMBL/GenBank/DDBJ whole genome shotgun (WGS) entry which is preliminary data.</text>
</comment>
<evidence type="ECO:0000313" key="2">
    <source>
        <dbReference type="Proteomes" id="UP000617402"/>
    </source>
</evidence>
<protein>
    <submittedName>
        <fullName evidence="1">Uncharacterized protein</fullName>
    </submittedName>
</protein>
<dbReference type="Proteomes" id="UP000617402">
    <property type="component" value="Unassembled WGS sequence"/>
</dbReference>
<accession>A0ABR7T4V7</accession>
<organism evidence="1 2">
    <name type="scientific">Heliobacterium chlorum</name>
    <dbReference type="NCBI Taxonomy" id="2698"/>
    <lineage>
        <taxon>Bacteria</taxon>
        <taxon>Bacillati</taxon>
        <taxon>Bacillota</taxon>
        <taxon>Clostridia</taxon>
        <taxon>Eubacteriales</taxon>
        <taxon>Heliobacteriaceae</taxon>
        <taxon>Heliobacterium</taxon>
    </lineage>
</organism>
<proteinExistence type="predicted"/>
<keyword evidence="2" id="KW-1185">Reference proteome</keyword>
<reference evidence="1 2" key="1">
    <citation type="submission" date="2020-07" db="EMBL/GenBank/DDBJ databases">
        <title>Draft whole-genome sequence of Heliobacterium chlorum DSM 3682, type strain.</title>
        <authorList>
            <person name="Kyndt J.A."/>
            <person name="Meyer T.E."/>
            <person name="Imhoff J.F."/>
        </authorList>
    </citation>
    <scope>NUCLEOTIDE SEQUENCE [LARGE SCALE GENOMIC DNA]</scope>
    <source>
        <strain evidence="1 2">DSM 3682</strain>
    </source>
</reference>
<dbReference type="RefSeq" id="WP_188040598.1">
    <property type="nucleotide sequence ID" value="NZ_JACVHF010000010.1"/>
</dbReference>
<dbReference type="EMBL" id="JACVHF010000010">
    <property type="protein sequence ID" value="MBC9785107.1"/>
    <property type="molecule type" value="Genomic_DNA"/>
</dbReference>
<name>A0ABR7T4V7_HELCL</name>
<evidence type="ECO:0000313" key="1">
    <source>
        <dbReference type="EMBL" id="MBC9785107.1"/>
    </source>
</evidence>